<keyword evidence="1" id="KW-0175">Coiled coil</keyword>
<keyword evidence="2" id="KW-0812">Transmembrane</keyword>
<keyword evidence="2" id="KW-0472">Membrane</keyword>
<keyword evidence="2" id="KW-1133">Transmembrane helix</keyword>
<reference evidence="4" key="1">
    <citation type="submission" date="2006-09" db="EMBL/GenBank/DDBJ databases">
        <title>Annotation of Plasmodium falciparum Dd2.</title>
        <authorList>
            <consortium name="The Broad Institute Genome Sequencing Platform"/>
            <person name="Volkman S.K."/>
            <person name="Neafsey D.E."/>
            <person name="Dash A.P."/>
            <person name="Chitnis C.E."/>
            <person name="Hartl D.L."/>
            <person name="Young S.K."/>
            <person name="Zeng Q."/>
            <person name="Koehrsen M."/>
            <person name="Alvarado L."/>
            <person name="Berlin A."/>
            <person name="Borenstein D."/>
            <person name="Chapman S.B."/>
            <person name="Chen Z."/>
            <person name="Engels R."/>
            <person name="Freedman E."/>
            <person name="Gellesch M."/>
            <person name="Goldberg J."/>
            <person name="Griggs A."/>
            <person name="Gujja S."/>
            <person name="Heilman E.R."/>
            <person name="Heiman D.I."/>
            <person name="Howarth C."/>
            <person name="Jen D."/>
            <person name="Larson L."/>
            <person name="Mehta T."/>
            <person name="Neiman D."/>
            <person name="Park D."/>
            <person name="Pearson M."/>
            <person name="Roberts A."/>
            <person name="Saif S."/>
            <person name="Shea T."/>
            <person name="Shenoy N."/>
            <person name="Sisk P."/>
            <person name="Stolte C."/>
            <person name="Sykes S."/>
            <person name="Walk T."/>
            <person name="White J."/>
            <person name="Yandava C."/>
            <person name="Haas B."/>
            <person name="Henn M.R."/>
            <person name="Nusbaum C."/>
            <person name="Birren B."/>
        </authorList>
    </citation>
    <scope>NUCLEOTIDE SEQUENCE [LARGE SCALE GENOMIC DNA]</scope>
</reference>
<reference evidence="4" key="2">
    <citation type="submission" date="2006-09" db="EMBL/GenBank/DDBJ databases">
        <title>The genome sequence of Plasmodium falciparum Dd2.</title>
        <authorList>
            <consortium name="The Broad Institute Genome Sequencing Platform"/>
            <person name="Birren B."/>
            <person name="Lander E."/>
            <person name="Galagan J."/>
            <person name="Nusbaum C."/>
            <person name="Devon K."/>
            <person name="Henn M."/>
            <person name="Jaffe D."/>
            <person name="Butler J."/>
            <person name="Alvarez P."/>
            <person name="Gnerre S."/>
            <person name="Grabherr M."/>
            <person name="Kleber M."/>
            <person name="Mauceli E."/>
            <person name="Brockman W."/>
            <person name="MacCallum I.A."/>
            <person name="Rounsley S."/>
            <person name="Young S."/>
            <person name="LaButti K."/>
            <person name="Pushparaj V."/>
            <person name="DeCaprio D."/>
            <person name="Crawford M."/>
            <person name="Koehrsen M."/>
            <person name="Engels R."/>
            <person name="Montgomery P."/>
            <person name="Pearson M."/>
            <person name="Howarth C."/>
            <person name="Larson L."/>
            <person name="Luoma S."/>
            <person name="White J."/>
            <person name="Kodira C."/>
            <person name="Zeng Q."/>
            <person name="O'Leary S."/>
            <person name="Yandava C."/>
            <person name="Alvarado L."/>
            <person name="Wirth D."/>
            <person name="Volkman S."/>
            <person name="Hartl D."/>
        </authorList>
    </citation>
    <scope>NUCLEOTIDE SEQUENCE [LARGE SCALE GENOMIC DNA]</scope>
</reference>
<dbReference type="EMBL" id="DS016107">
    <property type="protein sequence ID" value="KOB85214.1"/>
    <property type="molecule type" value="Genomic_DNA"/>
</dbReference>
<organism evidence="3 4">
    <name type="scientific">Plasmodium falciparum (isolate Dd2)</name>
    <dbReference type="NCBI Taxonomy" id="57267"/>
    <lineage>
        <taxon>Eukaryota</taxon>
        <taxon>Sar</taxon>
        <taxon>Alveolata</taxon>
        <taxon>Apicomplexa</taxon>
        <taxon>Aconoidasida</taxon>
        <taxon>Haemosporida</taxon>
        <taxon>Plasmodiidae</taxon>
        <taxon>Plasmodium</taxon>
        <taxon>Plasmodium (Laverania)</taxon>
    </lineage>
</organism>
<dbReference type="NCBIfam" id="TIGR01477">
    <property type="entry name" value="RIFIN"/>
    <property type="match status" value="1"/>
</dbReference>
<dbReference type="KEGG" id="pfd:PFDG_00602"/>
<dbReference type="InterPro" id="IPR006373">
    <property type="entry name" value="VSA_Rifin"/>
</dbReference>
<name>A0A0L7LX62_PLAF4</name>
<feature type="transmembrane region" description="Helical" evidence="2">
    <location>
        <begin position="335"/>
        <end position="357"/>
    </location>
</feature>
<evidence type="ECO:0000256" key="1">
    <source>
        <dbReference type="SAM" id="Coils"/>
    </source>
</evidence>
<protein>
    <submittedName>
        <fullName evidence="3">Rifin</fullName>
    </submittedName>
</protein>
<accession>A0A0L7LX62</accession>
<evidence type="ECO:0000313" key="4">
    <source>
        <dbReference type="Proteomes" id="UP000054282"/>
    </source>
</evidence>
<dbReference type="Pfam" id="PF02009">
    <property type="entry name" value="RIFIN"/>
    <property type="match status" value="1"/>
</dbReference>
<dbReference type="VEuPathDB" id="PlasmoDB:PfDd2_030005500"/>
<dbReference type="Proteomes" id="UP000054282">
    <property type="component" value="Unassembled WGS sequence"/>
</dbReference>
<dbReference type="AlphaFoldDB" id="A0A0L7LX62"/>
<feature type="coiled-coil region" evidence="1">
    <location>
        <begin position="67"/>
        <end position="94"/>
    </location>
</feature>
<evidence type="ECO:0000256" key="2">
    <source>
        <dbReference type="SAM" id="Phobius"/>
    </source>
</evidence>
<evidence type="ECO:0000313" key="3">
    <source>
        <dbReference type="EMBL" id="KOB85214.1"/>
    </source>
</evidence>
<gene>
    <name evidence="3" type="ORF">PFDG_00602</name>
</gene>
<proteinExistence type="predicted"/>
<sequence length="377" mass="41536">MKIHYINILLFELPLNILVYNQRNYYITPRHTETNRSLCECELYAPSNYDNDPEMKAVMQDFDRQTSQRFEEYNERLLENKQKCKEQCDKEIQKIILKDKLEKELTEKFATLQTDIQSDAIPTCICEKSLADKVEKGCLKCGGVLGGGIAPTFGLIGSVAINMWKTTEIAAVIAAAEKAGALAGEAVRIPAAIEAVISGIKSKFSIDTLGGEALKSFITAQKYNKVALISQSIHMEYSSCLPSVSVSGAGSPPLLVPGANKPICRTVGKLYLDQGNVLNQSLLPGYIQNDVEKIVTGAKTTADAAAKTTAERITEGAIKTNTAEVNATYASCQTVIIASVVAILVIVLVMIIIYLILRYRRKKKMKKKLQYIKLLKE</sequence>